<comment type="similarity">
    <text evidence="1">Belongs to the 11S seed storage protein (globulins) family.</text>
</comment>
<evidence type="ECO:0000256" key="2">
    <source>
        <dbReference type="ARBA" id="ARBA00022761"/>
    </source>
</evidence>
<evidence type="ECO:0000313" key="9">
    <source>
        <dbReference type="Proteomes" id="UP001642360"/>
    </source>
</evidence>
<dbReference type="EMBL" id="CAUOFW020010146">
    <property type="protein sequence ID" value="CAK9187805.1"/>
    <property type="molecule type" value="Genomic_DNA"/>
</dbReference>
<feature type="chain" id="PRO_5044760465" description="Cupin type-1 domain-containing protein" evidence="6">
    <location>
        <begin position="23"/>
        <end position="469"/>
    </location>
</feature>
<feature type="signal peptide" evidence="6">
    <location>
        <begin position="1"/>
        <end position="22"/>
    </location>
</feature>
<gene>
    <name evidence="8" type="ORF">ILEXP_LOCUS58395</name>
</gene>
<organism evidence="8 9">
    <name type="scientific">Ilex paraguariensis</name>
    <name type="common">yerba mate</name>
    <dbReference type="NCBI Taxonomy" id="185542"/>
    <lineage>
        <taxon>Eukaryota</taxon>
        <taxon>Viridiplantae</taxon>
        <taxon>Streptophyta</taxon>
        <taxon>Embryophyta</taxon>
        <taxon>Tracheophyta</taxon>
        <taxon>Spermatophyta</taxon>
        <taxon>Magnoliopsida</taxon>
        <taxon>eudicotyledons</taxon>
        <taxon>Gunneridae</taxon>
        <taxon>Pentapetalae</taxon>
        <taxon>asterids</taxon>
        <taxon>campanulids</taxon>
        <taxon>Aquifoliales</taxon>
        <taxon>Aquifoliaceae</taxon>
        <taxon>Ilex</taxon>
    </lineage>
</organism>
<dbReference type="CDD" id="cd02243">
    <property type="entry name" value="cupin_11S_legumin_C"/>
    <property type="match status" value="1"/>
</dbReference>
<evidence type="ECO:0000313" key="8">
    <source>
        <dbReference type="EMBL" id="CAK9187805.1"/>
    </source>
</evidence>
<evidence type="ECO:0000256" key="3">
    <source>
        <dbReference type="ARBA" id="ARBA00023129"/>
    </source>
</evidence>
<evidence type="ECO:0000256" key="1">
    <source>
        <dbReference type="ARBA" id="ARBA00007178"/>
    </source>
</evidence>
<dbReference type="CDD" id="cd02242">
    <property type="entry name" value="cupin_11S_legumin_N"/>
    <property type="match status" value="1"/>
</dbReference>
<feature type="region of interest" description="Disordered" evidence="5">
    <location>
        <begin position="194"/>
        <end position="215"/>
    </location>
</feature>
<feature type="region of interest" description="Disordered" evidence="5">
    <location>
        <begin position="264"/>
        <end position="288"/>
    </location>
</feature>
<dbReference type="SUPFAM" id="SSF51182">
    <property type="entry name" value="RmlC-like cupins"/>
    <property type="match status" value="1"/>
</dbReference>
<dbReference type="Pfam" id="PF00190">
    <property type="entry name" value="Cupin_1"/>
    <property type="match status" value="2"/>
</dbReference>
<evidence type="ECO:0000256" key="4">
    <source>
        <dbReference type="ARBA" id="ARBA00023157"/>
    </source>
</evidence>
<feature type="region of interest" description="Disordered" evidence="5">
    <location>
        <begin position="119"/>
        <end position="139"/>
    </location>
</feature>
<keyword evidence="3" id="KW-0708">Seed storage protein</keyword>
<reference evidence="8 9" key="1">
    <citation type="submission" date="2024-02" db="EMBL/GenBank/DDBJ databases">
        <authorList>
            <person name="Vignale AGUSTIN F."/>
            <person name="Sosa J E."/>
            <person name="Modenutti C."/>
        </authorList>
    </citation>
    <scope>NUCLEOTIDE SEQUENCE [LARGE SCALE GENOMIC DNA]</scope>
</reference>
<dbReference type="AlphaFoldDB" id="A0ABC8V395"/>
<dbReference type="Gene3D" id="2.60.120.10">
    <property type="entry name" value="Jelly Rolls"/>
    <property type="match status" value="2"/>
</dbReference>
<dbReference type="FunFam" id="2.60.120.10:FF:000073">
    <property type="entry name" value="Glycinin G1"/>
    <property type="match status" value="1"/>
</dbReference>
<comment type="caution">
    <text evidence="8">The sequence shown here is derived from an EMBL/GenBank/DDBJ whole genome shotgun (WGS) entry which is preliminary data.</text>
</comment>
<sequence length="469" mass="52678">MDSANFLSLGLCFLFLFHGVFAQIERQQQWQGLQQQGHPQRARSGDDQCRIQRLNAQEPNRRYESEAGTTEFWDRNDGEFGCAGLKAVRHVIQARGLLLPAYNSRGIQGTVLPGCAETYETRSQSSTGDREQRSTDRHQKVRRIQEGDILALPAGLSHWAYNDGELPLICVAIIDTGNEANQLDEKYRKFFLAGSSEQEGGRGGQEGQSQRGEQQEFKSVFNGFDQELLADIFNVDSETARKLQGQDDQRGRIVRADRFQVTIPEFDRQEEEEERQHGRGSPNPNGLEEITCTLKLRYNLGSPRRADVYNPRGGRTSSVNSDKLPVLSLLRLSAKRGVLYKNAILAPHWNINAHSAMYVTRGSGRVQVVGDSGRSVFDGEVREGQLLVIPQNYAVLKKAGNEGLEFVSFKTNDNAMSIPLAGRLSALRAMPEEVLANSYDISREEARNLKYNRDELRVFGPLRSKSSRE</sequence>
<keyword evidence="6" id="KW-0732">Signal</keyword>
<dbReference type="GO" id="GO:0045735">
    <property type="term" value="F:nutrient reservoir activity"/>
    <property type="evidence" value="ECO:0007669"/>
    <property type="project" value="UniProtKB-KW"/>
</dbReference>
<keyword evidence="9" id="KW-1185">Reference proteome</keyword>
<accession>A0ABC8V395</accession>
<feature type="domain" description="Cupin type-1" evidence="7">
    <location>
        <begin position="54"/>
        <end position="241"/>
    </location>
</feature>
<protein>
    <recommendedName>
        <fullName evidence="7">Cupin type-1 domain-containing protein</fullName>
    </recommendedName>
</protein>
<evidence type="ECO:0000256" key="6">
    <source>
        <dbReference type="SAM" id="SignalP"/>
    </source>
</evidence>
<dbReference type="InterPro" id="IPR006045">
    <property type="entry name" value="Cupin_1"/>
</dbReference>
<keyword evidence="4" id="KW-1015">Disulfide bond</keyword>
<dbReference type="InterPro" id="IPR050253">
    <property type="entry name" value="Seed_Storage-Functional"/>
</dbReference>
<feature type="compositionally biased region" description="Basic and acidic residues" evidence="5">
    <location>
        <begin position="128"/>
        <end position="139"/>
    </location>
</feature>
<dbReference type="InterPro" id="IPR006044">
    <property type="entry name" value="11S_seedstore_pln"/>
</dbReference>
<dbReference type="InterPro" id="IPR011051">
    <property type="entry name" value="RmlC_Cupin_sf"/>
</dbReference>
<dbReference type="InterPro" id="IPR014710">
    <property type="entry name" value="RmlC-like_jellyroll"/>
</dbReference>
<dbReference type="PANTHER" id="PTHR31189">
    <property type="entry name" value="OS03G0336100 PROTEIN-RELATED"/>
    <property type="match status" value="1"/>
</dbReference>
<dbReference type="PANTHER" id="PTHR31189:SF76">
    <property type="entry name" value="11S GLOBULIN SUBUNIT BETA-LIKE"/>
    <property type="match status" value="1"/>
</dbReference>
<name>A0ABC8V395_9AQUA</name>
<evidence type="ECO:0000259" key="7">
    <source>
        <dbReference type="SMART" id="SM00835"/>
    </source>
</evidence>
<feature type="domain" description="Cupin type-1" evidence="7">
    <location>
        <begin position="298"/>
        <end position="447"/>
    </location>
</feature>
<keyword evidence="2" id="KW-0758">Storage protein</keyword>
<evidence type="ECO:0000256" key="5">
    <source>
        <dbReference type="SAM" id="MobiDB-lite"/>
    </source>
</evidence>
<dbReference type="SMART" id="SM00835">
    <property type="entry name" value="Cupin_1"/>
    <property type="match status" value="2"/>
</dbReference>
<proteinExistence type="inferred from homology"/>
<dbReference type="Proteomes" id="UP001642360">
    <property type="component" value="Unassembled WGS sequence"/>
</dbReference>
<dbReference type="PRINTS" id="PR00439">
    <property type="entry name" value="11SGLOBULIN"/>
</dbReference>